<comment type="caution">
    <text evidence="1">The sequence shown here is derived from an EMBL/GenBank/DDBJ whole genome shotgun (WGS) entry which is preliminary data.</text>
</comment>
<gene>
    <name evidence="1" type="primary">VAMP8_1</name>
    <name evidence="1" type="ORF">LTR37_001823</name>
</gene>
<reference evidence="1" key="1">
    <citation type="submission" date="2023-07" db="EMBL/GenBank/DDBJ databases">
        <title>Black Yeasts Isolated from many extreme environments.</title>
        <authorList>
            <person name="Coleine C."/>
            <person name="Stajich J.E."/>
            <person name="Selbmann L."/>
        </authorList>
    </citation>
    <scope>NUCLEOTIDE SEQUENCE</scope>
    <source>
        <strain evidence="1">CCFEE 5714</strain>
    </source>
</reference>
<organism evidence="1 2">
    <name type="scientific">Vermiconidia calcicola</name>
    <dbReference type="NCBI Taxonomy" id="1690605"/>
    <lineage>
        <taxon>Eukaryota</taxon>
        <taxon>Fungi</taxon>
        <taxon>Dikarya</taxon>
        <taxon>Ascomycota</taxon>
        <taxon>Pezizomycotina</taxon>
        <taxon>Dothideomycetes</taxon>
        <taxon>Dothideomycetidae</taxon>
        <taxon>Mycosphaerellales</taxon>
        <taxon>Extremaceae</taxon>
        <taxon>Vermiconidia</taxon>
    </lineage>
</organism>
<keyword evidence="2" id="KW-1185">Reference proteome</keyword>
<accession>A0ACC3NUU1</accession>
<name>A0ACC3NUU1_9PEZI</name>
<proteinExistence type="predicted"/>
<protein>
    <submittedName>
        <fullName evidence="1">Vesicle-Associated Membrane Protein 8</fullName>
    </submittedName>
</protein>
<dbReference type="Proteomes" id="UP001281147">
    <property type="component" value="Unassembled WGS sequence"/>
</dbReference>
<sequence>MAELGIIASVVGIVGAGTRLSIAIFDFAASIGSAGRELQNVATEICGLCSVLKQLQTVLEHAHFYPSVTAAEEAQRIMDQCSRVFSEIEGIVNGLRSVQGNDLFPSVDFVSKVKWTFSKKSKVLVLRSTLEACKSTLSVMLVTMLLAERVSQRSNATSPMLAEEEEQDKAMTQSLVIAQQCAVGQLEHYEDEVEEEEDAAMQLPGLSHATNRPNDSKRCRSRGRLVRMFSGLSVVTDLPTPSSTPARLPNRSERASIWLDSILAPRSEALDMHPGKHRQRRLSSVGTANAPLQLLRKWTDQADHLDTKVKHPSVPHVAEINELWRTSTFSFSGSRLPPVTENVDQQAGASPTTGVARVPTDLISPKTATVQSIGFHLVVGVDGALESTSITHINNEHDDSHHAIRRAIMQEYSASDNVDEVALCLSYGGKTKVLKATDKPLEMLKHYEELELDPRLFVRRLHTQHP</sequence>
<evidence type="ECO:0000313" key="1">
    <source>
        <dbReference type="EMBL" id="KAK3723571.1"/>
    </source>
</evidence>
<evidence type="ECO:0000313" key="2">
    <source>
        <dbReference type="Proteomes" id="UP001281147"/>
    </source>
</evidence>
<dbReference type="EMBL" id="JAUTXU010000009">
    <property type="protein sequence ID" value="KAK3723571.1"/>
    <property type="molecule type" value="Genomic_DNA"/>
</dbReference>